<evidence type="ECO:0000256" key="6">
    <source>
        <dbReference type="ARBA" id="ARBA00022741"/>
    </source>
</evidence>
<keyword evidence="5" id="KW-0677">Repeat</keyword>
<keyword evidence="4" id="KW-0808">Transferase</keyword>
<dbReference type="GO" id="GO:0071561">
    <property type="term" value="C:nucleus-vacuole junction"/>
    <property type="evidence" value="ECO:0007669"/>
    <property type="project" value="TreeGrafter"/>
</dbReference>
<dbReference type="SUPFAM" id="SSF48371">
    <property type="entry name" value="ARM repeat"/>
    <property type="match status" value="1"/>
</dbReference>
<dbReference type="InterPro" id="IPR000719">
    <property type="entry name" value="Prot_kinase_dom"/>
</dbReference>
<dbReference type="InterPro" id="IPR055231">
    <property type="entry name" value="2AA_helical"/>
</dbReference>
<comment type="caution">
    <text evidence="12">The sequence shown here is derived from an EMBL/GenBank/DDBJ whole genome shotgun (WGS) entry which is preliminary data.</text>
</comment>
<dbReference type="GO" id="GO:0006623">
    <property type="term" value="P:protein targeting to vacuole"/>
    <property type="evidence" value="ECO:0007669"/>
    <property type="project" value="TreeGrafter"/>
</dbReference>
<dbReference type="Gene3D" id="1.25.10.10">
    <property type="entry name" value="Leucine-rich Repeat Variant"/>
    <property type="match status" value="1"/>
</dbReference>
<evidence type="ECO:0000313" key="12">
    <source>
        <dbReference type="EMBL" id="ORX70807.1"/>
    </source>
</evidence>
<dbReference type="STRING" id="61395.A0A1Y1WB88"/>
<evidence type="ECO:0000256" key="7">
    <source>
        <dbReference type="ARBA" id="ARBA00022777"/>
    </source>
</evidence>
<dbReference type="EC" id="2.7.11.1" evidence="1"/>
<dbReference type="InterPro" id="IPR021133">
    <property type="entry name" value="HEAT_type_2"/>
</dbReference>
<dbReference type="PROSITE" id="PS00108">
    <property type="entry name" value="PROTEIN_KINASE_ST"/>
    <property type="match status" value="1"/>
</dbReference>
<dbReference type="InterPro" id="IPR001680">
    <property type="entry name" value="WD40_rpt"/>
</dbReference>
<evidence type="ECO:0000256" key="5">
    <source>
        <dbReference type="ARBA" id="ARBA00022737"/>
    </source>
</evidence>
<dbReference type="EMBL" id="MCFD01000005">
    <property type="protein sequence ID" value="ORX70807.1"/>
    <property type="molecule type" value="Genomic_DNA"/>
</dbReference>
<dbReference type="OrthoDB" id="242910at2759"/>
<dbReference type="PANTHER" id="PTHR17583:SF0">
    <property type="entry name" value="PHOSPHOINOSITIDE 3-KINASE REGULATORY SUBUNIT 4"/>
    <property type="match status" value="1"/>
</dbReference>
<accession>A0A1Y1WB88</accession>
<dbReference type="InterPro" id="IPR045162">
    <property type="entry name" value="Vps15-like"/>
</dbReference>
<dbReference type="GO" id="GO:0005770">
    <property type="term" value="C:late endosome"/>
    <property type="evidence" value="ECO:0007669"/>
    <property type="project" value="TreeGrafter"/>
</dbReference>
<dbReference type="GeneID" id="63803952"/>
<evidence type="ECO:0000256" key="9">
    <source>
        <dbReference type="PROSITE-ProRule" id="PRU00103"/>
    </source>
</evidence>
<feature type="repeat" description="HEAT" evidence="9">
    <location>
        <begin position="293"/>
        <end position="325"/>
    </location>
</feature>
<dbReference type="Gene3D" id="1.10.510.10">
    <property type="entry name" value="Transferase(Phosphotransferase) domain 1"/>
    <property type="match status" value="1"/>
</dbReference>
<keyword evidence="7" id="KW-0418">Kinase</keyword>
<keyword evidence="13" id="KW-1185">Reference proteome</keyword>
<dbReference type="InterPro" id="IPR016024">
    <property type="entry name" value="ARM-type_fold"/>
</dbReference>
<feature type="domain" description="Protein kinase" evidence="11">
    <location>
        <begin position="34"/>
        <end position="239"/>
    </location>
</feature>
<protein>
    <recommendedName>
        <fullName evidence="1">non-specific serine/threonine protein kinase</fullName>
        <ecNumber evidence="1">2.7.11.1</ecNumber>
    </recommendedName>
</protein>
<dbReference type="GO" id="GO:0016236">
    <property type="term" value="P:macroautophagy"/>
    <property type="evidence" value="ECO:0007669"/>
    <property type="project" value="InterPro"/>
</dbReference>
<keyword evidence="6" id="KW-0547">Nucleotide-binding</keyword>
<evidence type="ECO:0000256" key="1">
    <source>
        <dbReference type="ARBA" id="ARBA00012513"/>
    </source>
</evidence>
<dbReference type="SUPFAM" id="SSF50978">
    <property type="entry name" value="WD40 repeat-like"/>
    <property type="match status" value="1"/>
</dbReference>
<keyword evidence="8" id="KW-0067">ATP-binding</keyword>
<dbReference type="InterPro" id="IPR011989">
    <property type="entry name" value="ARM-like"/>
</dbReference>
<keyword evidence="2" id="KW-0723">Serine/threonine-protein kinase</keyword>
<dbReference type="GO" id="GO:0045324">
    <property type="term" value="P:late endosome to vacuole transport"/>
    <property type="evidence" value="ECO:0007669"/>
    <property type="project" value="InterPro"/>
</dbReference>
<dbReference type="GO" id="GO:0004674">
    <property type="term" value="F:protein serine/threonine kinase activity"/>
    <property type="evidence" value="ECO:0007669"/>
    <property type="project" value="UniProtKB-KW"/>
</dbReference>
<dbReference type="InterPro" id="IPR011009">
    <property type="entry name" value="Kinase-like_dom_sf"/>
</dbReference>
<dbReference type="SUPFAM" id="SSF56112">
    <property type="entry name" value="Protein kinase-like (PK-like)"/>
    <property type="match status" value="1"/>
</dbReference>
<proteinExistence type="predicted"/>
<dbReference type="Proteomes" id="UP000193922">
    <property type="component" value="Unassembled WGS sequence"/>
</dbReference>
<evidence type="ECO:0000256" key="4">
    <source>
        <dbReference type="ARBA" id="ARBA00022679"/>
    </source>
</evidence>
<dbReference type="PROSITE" id="PS50077">
    <property type="entry name" value="HEAT_REPEAT"/>
    <property type="match status" value="1"/>
</dbReference>
<evidence type="ECO:0000256" key="10">
    <source>
        <dbReference type="SAM" id="MobiDB-lite"/>
    </source>
</evidence>
<organism evidence="12 13">
    <name type="scientific">Linderina pennispora</name>
    <dbReference type="NCBI Taxonomy" id="61395"/>
    <lineage>
        <taxon>Eukaryota</taxon>
        <taxon>Fungi</taxon>
        <taxon>Fungi incertae sedis</taxon>
        <taxon>Zoopagomycota</taxon>
        <taxon>Kickxellomycotina</taxon>
        <taxon>Kickxellomycetes</taxon>
        <taxon>Kickxellales</taxon>
        <taxon>Kickxellaceae</taxon>
        <taxon>Linderina</taxon>
    </lineage>
</organism>
<dbReference type="InterPro" id="IPR008271">
    <property type="entry name" value="Ser/Thr_kinase_AS"/>
</dbReference>
<dbReference type="PANTHER" id="PTHR17583">
    <property type="entry name" value="PHOSPHOINOSITIDE 3-KINASE REGULATORY SUBUNIT 4"/>
    <property type="match status" value="1"/>
</dbReference>
<dbReference type="AlphaFoldDB" id="A0A1Y1WB88"/>
<evidence type="ECO:0000313" key="13">
    <source>
        <dbReference type="Proteomes" id="UP000193922"/>
    </source>
</evidence>
<dbReference type="InterPro" id="IPR036322">
    <property type="entry name" value="WD40_repeat_dom_sf"/>
</dbReference>
<feature type="region of interest" description="Disordered" evidence="10">
    <location>
        <begin position="502"/>
        <end position="523"/>
    </location>
</feature>
<dbReference type="InterPro" id="IPR015943">
    <property type="entry name" value="WD40/YVTN_repeat-like_dom_sf"/>
</dbReference>
<evidence type="ECO:0000256" key="2">
    <source>
        <dbReference type="ARBA" id="ARBA00022527"/>
    </source>
</evidence>
<gene>
    <name evidence="12" type="ORF">DL89DRAFT_266934</name>
</gene>
<reference evidence="12 13" key="1">
    <citation type="submission" date="2016-07" db="EMBL/GenBank/DDBJ databases">
        <title>Pervasive Adenine N6-methylation of Active Genes in Fungi.</title>
        <authorList>
            <consortium name="DOE Joint Genome Institute"/>
            <person name="Mondo S.J."/>
            <person name="Dannebaum R.O."/>
            <person name="Kuo R.C."/>
            <person name="Labutti K."/>
            <person name="Haridas S."/>
            <person name="Kuo A."/>
            <person name="Salamov A."/>
            <person name="Ahrendt S.R."/>
            <person name="Lipzen A."/>
            <person name="Sullivan W."/>
            <person name="Andreopoulos W.B."/>
            <person name="Clum A."/>
            <person name="Lindquist E."/>
            <person name="Daum C."/>
            <person name="Ramamoorthy G.K."/>
            <person name="Gryganskyi A."/>
            <person name="Culley D."/>
            <person name="Magnuson J.K."/>
            <person name="James T.Y."/>
            <person name="O'Malley M.A."/>
            <person name="Stajich J.E."/>
            <person name="Spatafora J.W."/>
            <person name="Visel A."/>
            <person name="Grigoriev I.V."/>
        </authorList>
    </citation>
    <scope>NUCLEOTIDE SEQUENCE [LARGE SCALE GENOMIC DNA]</scope>
    <source>
        <strain evidence="12 13">ATCC 12442</strain>
    </source>
</reference>
<name>A0A1Y1WB88_9FUNG</name>
<dbReference type="GO" id="GO:0034271">
    <property type="term" value="C:phosphatidylinositol 3-kinase complex, class III, type I"/>
    <property type="evidence" value="ECO:0007669"/>
    <property type="project" value="TreeGrafter"/>
</dbReference>
<dbReference type="Pfam" id="PF00400">
    <property type="entry name" value="WD40"/>
    <property type="match status" value="1"/>
</dbReference>
<evidence type="ECO:0000259" key="11">
    <source>
        <dbReference type="SMART" id="SM00220"/>
    </source>
</evidence>
<keyword evidence="3" id="KW-0853">WD repeat</keyword>
<dbReference type="Pfam" id="PF22956">
    <property type="entry name" value="VPS15-like_hel"/>
    <property type="match status" value="2"/>
</dbReference>
<dbReference type="GO" id="GO:0034272">
    <property type="term" value="C:phosphatidylinositol 3-kinase complex, class III, type II"/>
    <property type="evidence" value="ECO:0007669"/>
    <property type="project" value="TreeGrafter"/>
</dbReference>
<dbReference type="SMART" id="SM00320">
    <property type="entry name" value="WD40"/>
    <property type="match status" value="2"/>
</dbReference>
<evidence type="ECO:0000256" key="8">
    <source>
        <dbReference type="ARBA" id="ARBA00022840"/>
    </source>
</evidence>
<dbReference type="SMART" id="SM00220">
    <property type="entry name" value="S_TKc"/>
    <property type="match status" value="1"/>
</dbReference>
<evidence type="ECO:0000256" key="3">
    <source>
        <dbReference type="ARBA" id="ARBA00022574"/>
    </source>
</evidence>
<dbReference type="GO" id="GO:0005524">
    <property type="term" value="F:ATP binding"/>
    <property type="evidence" value="ECO:0007669"/>
    <property type="project" value="InterPro"/>
</dbReference>
<dbReference type="RefSeq" id="XP_040744386.1">
    <property type="nucleotide sequence ID" value="XM_040887304.1"/>
</dbReference>
<sequence length="848" mass="91744">MGQAASHALVAAADLQPPLAMGVSSLEAELGENLQHVRMLGSTRFMKTIQCHHPREGRLALHSFDLAPYIASLRSTYEKLAGTDHILANATVVSDERAVYILRQYLHNNLYDRVSTRPFLSILVALREAHARGVVHGDVKSENVVVTSWNLAYLADFAPFKPTYLPADDPGRLMDALGVLALQPAMDVFSAGCYRKGEVQAEELVAGISDGEIAELVLHMIQIDPEARLSAAEYLDRWAGVKSDEITDETCEITASVACANIRNCQKPSARCLGIKILQKCSRGPMKGDADHILPYLVTLAQDASPQVRMEAVYAIHTLVGDLDKLTPINANLFDDYLAPQLSVNVRCMLASVLGELADTAFCLLGAPPRTDFIGSQLRAIAEVKHVLLCAFPQLYERGIQSLSHIITYLNDRDCWFLRAAFFDVVFAAAAQISRHAAREYIVPLVNLADAEVFVVLSALRALVRLMPQLSPAMLWDKLVEVGSFCMDVPALRPGARELIAKTSNATGGKRKPSSNPRRDRPANAAGRLISVRDIGAEVRIMFLKPVGDPWKPQIQEETPSLSMFLHKKSLELDLPPPPRRQRLEGWRPQGILVAEIPEHNDAVTCLVAASSTYFVSGSSDGSVLCRSKASVVQGGRITALAIPAGHGMALDNGEYAVAMGFAKTLDGVSLVAATSLSRVLFLDAATLALQNAVQLKPAYGRLTALAVGSSFAIVGSSAGLLSLVDTRFRIEVKTYRHFMGHPVTCLSMFKPETLLVGTAAGDVCALDLRKQHMARLDRSFAVSETSGTPPPYASYRGNGSVYYCENAAPKHKTMDEGTGPVTAVALVSSPSAMVVTGLQSGYIRVLL</sequence>
<dbReference type="Gene3D" id="2.130.10.10">
    <property type="entry name" value="YVTN repeat-like/Quinoprotein amine dehydrogenase"/>
    <property type="match status" value="1"/>
</dbReference>